<gene>
    <name evidence="11" type="primary">CSON004402</name>
</gene>
<evidence type="ECO:0000256" key="3">
    <source>
        <dbReference type="ARBA" id="ARBA00010532"/>
    </source>
</evidence>
<keyword evidence="5 10" id="KW-0812">Transmembrane</keyword>
<proteinExistence type="inferred from homology"/>
<feature type="transmembrane region" description="Helical" evidence="10">
    <location>
        <begin position="446"/>
        <end position="464"/>
    </location>
</feature>
<feature type="region of interest" description="Disordered" evidence="9">
    <location>
        <begin position="529"/>
        <end position="554"/>
    </location>
</feature>
<evidence type="ECO:0000256" key="1">
    <source>
        <dbReference type="ARBA" id="ARBA00003156"/>
    </source>
</evidence>
<dbReference type="EMBL" id="UFQT01000186">
    <property type="protein sequence ID" value="SSX21297.1"/>
    <property type="molecule type" value="Genomic_DNA"/>
</dbReference>
<accession>A0A336LYF7</accession>
<comment type="similarity">
    <text evidence="3">Belongs to the CD36 family.</text>
</comment>
<dbReference type="AlphaFoldDB" id="A0A336LYF7"/>
<keyword evidence="7 10" id="KW-0472">Membrane</keyword>
<organism evidence="11">
    <name type="scientific">Culicoides sonorensis</name>
    <name type="common">Biting midge</name>
    <dbReference type="NCBI Taxonomy" id="179676"/>
    <lineage>
        <taxon>Eukaryota</taxon>
        <taxon>Metazoa</taxon>
        <taxon>Ecdysozoa</taxon>
        <taxon>Arthropoda</taxon>
        <taxon>Hexapoda</taxon>
        <taxon>Insecta</taxon>
        <taxon>Pterygota</taxon>
        <taxon>Neoptera</taxon>
        <taxon>Endopterygota</taxon>
        <taxon>Diptera</taxon>
        <taxon>Nematocera</taxon>
        <taxon>Chironomoidea</taxon>
        <taxon>Ceratopogonidae</taxon>
        <taxon>Ceratopogoninae</taxon>
        <taxon>Culicoides</taxon>
        <taxon>Monoculicoides</taxon>
    </lineage>
</organism>
<sequence length="598" mass="68644">MYLFVNKAVFLLMIGGLCLIGSGVIMTYYDPYDLIFKWKLEFEEGGEIYELWRDPPAEIFIKIYLFNITNAEEFMSGKEKLKVEEIGPYVYKELFIHDNVTFNENGTVSTIPRHPLVWQPEMSAGRSEDDLLMLPNIALLSISQVVAPKSYFVRFPINMIIRQAKEQPIVKMTAREFMFGYETTLTTIGNNILPNWIKFDKVGLIDRMYDFSGDYETFFNGQTNPQLSGLYDTYRGSKDLEQWDGDHCSNIQYASDGVKFKSFVQPNETLKFFRKSMCRPQKLVRVGNDSLIDGLTASQYVFEENALDNGEINEHNKCFCRNGDCLPRGLIDVTDCYYGFPIALSYPHFMDADEKVADMTEGLHPDVNQHKSYFMINRESGLPLDVSVKLQINMAMKDVSNMAHVERFSNLVMPMLWFEIAMPGLPQNLQNRFTFYLNLLPTMVEILLYGSYIVGVCLVIWAFVKASKQLKKNLERAQNMQHVVSTVNKGRVYPPCELTIINDNEMARILEHDEDESYQIMNKRKLSQNSCKSSSGISSQSMNSQQNNSNSSYIEEDDTLSELRIIEDEPVQLYAYLGRQDSVLSTTESISAILDNIK</sequence>
<dbReference type="GO" id="GO:0005886">
    <property type="term" value="C:plasma membrane"/>
    <property type="evidence" value="ECO:0007669"/>
    <property type="project" value="UniProtKB-SubCell"/>
</dbReference>
<feature type="transmembrane region" description="Helical" evidence="10">
    <location>
        <begin position="6"/>
        <end position="29"/>
    </location>
</feature>
<dbReference type="VEuPathDB" id="VectorBase:CSON004402"/>
<feature type="compositionally biased region" description="Low complexity" evidence="9">
    <location>
        <begin position="529"/>
        <end position="552"/>
    </location>
</feature>
<evidence type="ECO:0000256" key="10">
    <source>
        <dbReference type="SAM" id="Phobius"/>
    </source>
</evidence>
<evidence type="ECO:0000256" key="5">
    <source>
        <dbReference type="ARBA" id="ARBA00022692"/>
    </source>
</evidence>
<dbReference type="Pfam" id="PF01130">
    <property type="entry name" value="CD36"/>
    <property type="match status" value="1"/>
</dbReference>
<keyword evidence="6 10" id="KW-1133">Transmembrane helix</keyword>
<comment type="subcellular location">
    <subcellularLocation>
        <location evidence="2">Cell membrane</location>
    </subcellularLocation>
</comment>
<evidence type="ECO:0000256" key="7">
    <source>
        <dbReference type="ARBA" id="ARBA00023136"/>
    </source>
</evidence>
<evidence type="ECO:0000256" key="8">
    <source>
        <dbReference type="ARBA" id="ARBA00023180"/>
    </source>
</evidence>
<evidence type="ECO:0000256" key="2">
    <source>
        <dbReference type="ARBA" id="ARBA00004236"/>
    </source>
</evidence>
<dbReference type="InterPro" id="IPR002159">
    <property type="entry name" value="CD36_fam"/>
</dbReference>
<evidence type="ECO:0000256" key="6">
    <source>
        <dbReference type="ARBA" id="ARBA00022989"/>
    </source>
</evidence>
<dbReference type="OMA" id="KSMCRAQ"/>
<protein>
    <submittedName>
        <fullName evidence="11">CSON004402 protein</fullName>
    </submittedName>
</protein>
<dbReference type="GO" id="GO:0005044">
    <property type="term" value="F:scavenger receptor activity"/>
    <property type="evidence" value="ECO:0007669"/>
    <property type="project" value="TreeGrafter"/>
</dbReference>
<evidence type="ECO:0000256" key="9">
    <source>
        <dbReference type="SAM" id="MobiDB-lite"/>
    </source>
</evidence>
<keyword evidence="8" id="KW-0325">Glycoprotein</keyword>
<evidence type="ECO:0000313" key="11">
    <source>
        <dbReference type="EMBL" id="SSX21297.1"/>
    </source>
</evidence>
<dbReference type="PRINTS" id="PR01609">
    <property type="entry name" value="CD36FAMILY"/>
</dbReference>
<reference evidence="11" key="1">
    <citation type="submission" date="2018-07" db="EMBL/GenBank/DDBJ databases">
        <authorList>
            <person name="Quirk P.G."/>
            <person name="Krulwich T.A."/>
        </authorList>
    </citation>
    <scope>NUCLEOTIDE SEQUENCE</scope>
</reference>
<keyword evidence="4" id="KW-1003">Cell membrane</keyword>
<dbReference type="PANTHER" id="PTHR11923">
    <property type="entry name" value="SCAVENGER RECEPTOR CLASS B TYPE-1 SR-B1"/>
    <property type="match status" value="1"/>
</dbReference>
<evidence type="ECO:0000256" key="4">
    <source>
        <dbReference type="ARBA" id="ARBA00022475"/>
    </source>
</evidence>
<comment type="function">
    <text evidence="1">Plays an olfactory role that is not restricted to pheromone sensitivity.</text>
</comment>
<name>A0A336LYF7_CULSO</name>
<dbReference type="PANTHER" id="PTHR11923:SF67">
    <property type="entry name" value="RE68569P"/>
    <property type="match status" value="1"/>
</dbReference>
<dbReference type="GO" id="GO:0005737">
    <property type="term" value="C:cytoplasm"/>
    <property type="evidence" value="ECO:0007669"/>
    <property type="project" value="TreeGrafter"/>
</dbReference>